<keyword evidence="1" id="KW-1133">Transmembrane helix</keyword>
<organism evidence="2 3">
    <name type="scientific">Bacteroides fragilis str. S36L11</name>
    <dbReference type="NCBI Taxonomy" id="1339327"/>
    <lineage>
        <taxon>Bacteria</taxon>
        <taxon>Pseudomonadati</taxon>
        <taxon>Bacteroidota</taxon>
        <taxon>Bacteroidia</taxon>
        <taxon>Bacteroidales</taxon>
        <taxon>Bacteroidaceae</taxon>
        <taxon>Bacteroides</taxon>
    </lineage>
</organism>
<protein>
    <recommendedName>
        <fullName evidence="4">Transmembrane protein</fullName>
    </recommendedName>
</protein>
<gene>
    <name evidence="2" type="ORF">M136_5371</name>
</gene>
<evidence type="ECO:0008006" key="4">
    <source>
        <dbReference type="Google" id="ProtNLM"/>
    </source>
</evidence>
<dbReference type="GeneID" id="60062079"/>
<proteinExistence type="predicted"/>
<evidence type="ECO:0000313" key="2">
    <source>
        <dbReference type="EMBL" id="EXZ30893.1"/>
    </source>
</evidence>
<sequence length="159" mass="18187">MKKNVEIEAAEALLDVGVSLPFLQFKMPFRKKPVSIRVTMKRPCLGSQIRIARLYLQLGITYEEMEQFNKHEEMAFLAIHGKRVSKMVSLTICRGAVSGLLFSGIVAWLLRWFVPDKYLQGANQRFVTLLGTKSFMRIIESVQISNPLKPRESQKRKGS</sequence>
<evidence type="ECO:0000256" key="1">
    <source>
        <dbReference type="SAM" id="Phobius"/>
    </source>
</evidence>
<dbReference type="AlphaFoldDB" id="A0A015XGV1"/>
<dbReference type="Proteomes" id="UP000022082">
    <property type="component" value="Unassembled WGS sequence"/>
</dbReference>
<name>A0A015XGV1_BACFG</name>
<comment type="caution">
    <text evidence="2">The sequence shown here is derived from an EMBL/GenBank/DDBJ whole genome shotgun (WGS) entry which is preliminary data.</text>
</comment>
<reference evidence="2 3" key="1">
    <citation type="submission" date="2014-02" db="EMBL/GenBank/DDBJ databases">
        <authorList>
            <person name="Sears C."/>
            <person name="Carroll K."/>
            <person name="Sack B.R."/>
            <person name="Qadri F."/>
            <person name="Myers L.L."/>
            <person name="Chung G.-T."/>
            <person name="Escheverria P."/>
            <person name="Fraser C.M."/>
            <person name="Sadzewicz L."/>
            <person name="Shefchek K.A."/>
            <person name="Tallon L."/>
            <person name="Das S.P."/>
            <person name="Daugherty S."/>
            <person name="Mongodin E.F."/>
        </authorList>
    </citation>
    <scope>NUCLEOTIDE SEQUENCE [LARGE SCALE GENOMIC DNA]</scope>
    <source>
        <strain evidence="2 3">S36L11</strain>
    </source>
</reference>
<keyword evidence="1" id="KW-0472">Membrane</keyword>
<dbReference type="PATRIC" id="fig|1339327.3.peg.584"/>
<accession>A0A015XGV1</accession>
<feature type="transmembrane region" description="Helical" evidence="1">
    <location>
        <begin position="92"/>
        <end position="114"/>
    </location>
</feature>
<dbReference type="RefSeq" id="WP_005940336.1">
    <property type="nucleotide sequence ID" value="NZ_JGDJ01000115.1"/>
</dbReference>
<keyword evidence="1" id="KW-0812">Transmembrane</keyword>
<evidence type="ECO:0000313" key="3">
    <source>
        <dbReference type="Proteomes" id="UP000022082"/>
    </source>
</evidence>
<dbReference type="EMBL" id="JGDJ01000115">
    <property type="protein sequence ID" value="EXZ30893.1"/>
    <property type="molecule type" value="Genomic_DNA"/>
</dbReference>